<feature type="transmembrane region" description="Helical" evidence="1">
    <location>
        <begin position="78"/>
        <end position="98"/>
    </location>
</feature>
<organism evidence="2 3">
    <name type="scientific">Aspergillus parasiticus</name>
    <dbReference type="NCBI Taxonomy" id="5067"/>
    <lineage>
        <taxon>Eukaryota</taxon>
        <taxon>Fungi</taxon>
        <taxon>Dikarya</taxon>
        <taxon>Ascomycota</taxon>
        <taxon>Pezizomycotina</taxon>
        <taxon>Eurotiomycetes</taxon>
        <taxon>Eurotiomycetidae</taxon>
        <taxon>Eurotiales</taxon>
        <taxon>Aspergillaceae</taxon>
        <taxon>Aspergillus</taxon>
        <taxon>Aspergillus subgen. Circumdati</taxon>
    </lineage>
</organism>
<keyword evidence="1" id="KW-0812">Transmembrane</keyword>
<name>A0A5N6DAS4_ASPPA</name>
<reference evidence="2 3" key="1">
    <citation type="submission" date="2019-04" db="EMBL/GenBank/DDBJ databases">
        <title>Fungal friends and foes A comparative genomics study of 23 Aspergillus species from section Flavi.</title>
        <authorList>
            <consortium name="DOE Joint Genome Institute"/>
            <person name="Kjaerbolling I."/>
            <person name="Vesth T.C."/>
            <person name="Frisvad J.C."/>
            <person name="Nybo J.L."/>
            <person name="Theobald S."/>
            <person name="Kildgaard S."/>
            <person name="Petersen T.I."/>
            <person name="Kuo A."/>
            <person name="Sato A."/>
            <person name="Lyhne E.K."/>
            <person name="Kogle M.E."/>
            <person name="Wiebenga A."/>
            <person name="Kun R.S."/>
            <person name="Lubbers R.J."/>
            <person name="Makela M.R."/>
            <person name="Barry K."/>
            <person name="Chovatia M."/>
            <person name="Clum A."/>
            <person name="Daum C."/>
            <person name="Haridas S."/>
            <person name="He G."/>
            <person name="LaButti K."/>
            <person name="Lipzen A."/>
            <person name="Mondo S."/>
            <person name="Pangilinan J."/>
            <person name="Riley R."/>
            <person name="Salamov A."/>
            <person name="Simmons B.A."/>
            <person name="Magnuson J.K."/>
            <person name="Henrissat B."/>
            <person name="Mortensen U.H."/>
            <person name="Larsen T.O."/>
            <person name="De vries R.P."/>
            <person name="Grigoriev I.V."/>
            <person name="Machida M."/>
            <person name="Baker S.E."/>
            <person name="Andersen M.R."/>
        </authorList>
    </citation>
    <scope>NUCLEOTIDE SEQUENCE [LARGE SCALE GENOMIC DNA]</scope>
    <source>
        <strain evidence="2 3">CBS 117618</strain>
    </source>
</reference>
<protein>
    <submittedName>
        <fullName evidence="2">Uncharacterized protein</fullName>
    </submittedName>
</protein>
<dbReference type="EMBL" id="ML735007">
    <property type="protein sequence ID" value="KAB8202231.1"/>
    <property type="molecule type" value="Genomic_DNA"/>
</dbReference>
<keyword evidence="1" id="KW-0472">Membrane</keyword>
<dbReference type="VEuPathDB" id="FungiDB:BDV34DRAFT_228558"/>
<dbReference type="AlphaFoldDB" id="A0A5N6DAS4"/>
<evidence type="ECO:0000313" key="3">
    <source>
        <dbReference type="Proteomes" id="UP000326532"/>
    </source>
</evidence>
<evidence type="ECO:0000256" key="1">
    <source>
        <dbReference type="SAM" id="Phobius"/>
    </source>
</evidence>
<keyword evidence="1" id="KW-1133">Transmembrane helix</keyword>
<sequence>MRPGSRILSDYEGWVRDNDPAADFGEERQYEPQHGWMYRSGGENKLTVNELQKLLVRQYDSNILWLKMHAHMSGAESLTSTMCWVVAMLVVILALILIRLRMVQPQQNL</sequence>
<gene>
    <name evidence="2" type="ORF">BDV34DRAFT_228558</name>
</gene>
<evidence type="ECO:0000313" key="2">
    <source>
        <dbReference type="EMBL" id="KAB8202231.1"/>
    </source>
</evidence>
<proteinExistence type="predicted"/>
<dbReference type="Proteomes" id="UP000326532">
    <property type="component" value="Unassembled WGS sequence"/>
</dbReference>
<keyword evidence="3" id="KW-1185">Reference proteome</keyword>
<accession>A0A5N6DAS4</accession>